<dbReference type="GO" id="GO:0006281">
    <property type="term" value="P:DNA repair"/>
    <property type="evidence" value="ECO:0007669"/>
    <property type="project" value="InterPro"/>
</dbReference>
<comment type="caution">
    <text evidence="2">The sequence shown here is derived from an EMBL/GenBank/DDBJ whole genome shotgun (WGS) entry which is preliminary data.</text>
</comment>
<name>A0A1V5M7P5_UNCT6</name>
<feature type="domain" description="Helix-hairpin-helix DNA-binding motif class 1" evidence="1">
    <location>
        <begin position="78"/>
        <end position="97"/>
    </location>
</feature>
<evidence type="ECO:0000313" key="2">
    <source>
        <dbReference type="EMBL" id="OPZ89249.1"/>
    </source>
</evidence>
<dbReference type="AlphaFoldDB" id="A0A1V5M7P5"/>
<dbReference type="GO" id="GO:0003677">
    <property type="term" value="F:DNA binding"/>
    <property type="evidence" value="ECO:0007669"/>
    <property type="project" value="InterPro"/>
</dbReference>
<dbReference type="Proteomes" id="UP000485484">
    <property type="component" value="Unassembled WGS sequence"/>
</dbReference>
<dbReference type="GO" id="GO:0015628">
    <property type="term" value="P:protein secretion by the type II secretion system"/>
    <property type="evidence" value="ECO:0007669"/>
    <property type="project" value="TreeGrafter"/>
</dbReference>
<dbReference type="Gene3D" id="1.10.150.320">
    <property type="entry name" value="Photosystem II 12 kDa extrinsic protein"/>
    <property type="match status" value="1"/>
</dbReference>
<dbReference type="GO" id="GO:0015627">
    <property type="term" value="C:type II protein secretion system complex"/>
    <property type="evidence" value="ECO:0007669"/>
    <property type="project" value="TreeGrafter"/>
</dbReference>
<dbReference type="InterPro" id="IPR003583">
    <property type="entry name" value="Hlx-hairpin-Hlx_DNA-bd_motif"/>
</dbReference>
<reference evidence="2" key="1">
    <citation type="submission" date="2017-02" db="EMBL/GenBank/DDBJ databases">
        <title>Delving into the versatile metabolic prowess of the omnipresent phylum Bacteroidetes.</title>
        <authorList>
            <person name="Nobu M.K."/>
            <person name="Mei R."/>
            <person name="Narihiro T."/>
            <person name="Kuroda K."/>
            <person name="Liu W.-T."/>
        </authorList>
    </citation>
    <scope>NUCLEOTIDE SEQUENCE</scope>
    <source>
        <strain evidence="2">ADurb.Bin417</strain>
    </source>
</reference>
<sequence length="138" mass="15537">MDFLTARERLGVILITGSLLVGQAVLTFQNRNGVHYRYLESDARRLAELENRQRGTARVRMLERDLQARIDPNTATAEELETLPGIGPALSRRIITHRSRRPFRTLDELKEVPGIGPAKLGALKARLEIRTPGTKADR</sequence>
<protein>
    <submittedName>
        <fullName evidence="2">ComE operon protein 1</fullName>
    </submittedName>
</protein>
<dbReference type="SMART" id="SM00278">
    <property type="entry name" value="HhH1"/>
    <property type="match status" value="2"/>
</dbReference>
<feature type="domain" description="Helix-hairpin-helix DNA-binding motif class 1" evidence="1">
    <location>
        <begin position="107"/>
        <end position="126"/>
    </location>
</feature>
<dbReference type="EMBL" id="MWAK01000392">
    <property type="protein sequence ID" value="OPZ89249.1"/>
    <property type="molecule type" value="Genomic_DNA"/>
</dbReference>
<dbReference type="InterPro" id="IPR010994">
    <property type="entry name" value="RuvA_2-like"/>
</dbReference>
<dbReference type="Pfam" id="PF12836">
    <property type="entry name" value="HHH_3"/>
    <property type="match status" value="1"/>
</dbReference>
<accession>A0A1V5M7P5</accession>
<organism evidence="2">
    <name type="scientific">candidate division TA06 bacterium ADurb.Bin417</name>
    <dbReference type="NCBI Taxonomy" id="1852828"/>
    <lineage>
        <taxon>Bacteria</taxon>
        <taxon>Bacteria division TA06</taxon>
    </lineage>
</organism>
<dbReference type="SUPFAM" id="SSF47781">
    <property type="entry name" value="RuvA domain 2-like"/>
    <property type="match status" value="1"/>
</dbReference>
<dbReference type="PANTHER" id="PTHR21180:SF32">
    <property type="entry name" value="ENDONUCLEASE_EXONUCLEASE_PHOSPHATASE FAMILY DOMAIN-CONTAINING PROTEIN 1"/>
    <property type="match status" value="1"/>
</dbReference>
<dbReference type="InterPro" id="IPR051675">
    <property type="entry name" value="Endo/Exo/Phosphatase_dom_1"/>
</dbReference>
<evidence type="ECO:0000259" key="1">
    <source>
        <dbReference type="SMART" id="SM00278"/>
    </source>
</evidence>
<proteinExistence type="predicted"/>
<dbReference type="PANTHER" id="PTHR21180">
    <property type="entry name" value="ENDONUCLEASE/EXONUCLEASE/PHOSPHATASE FAMILY DOMAIN-CONTAINING PROTEIN 1"/>
    <property type="match status" value="1"/>
</dbReference>
<gene>
    <name evidence="2" type="primary">comEA</name>
    <name evidence="2" type="ORF">BWY73_01542</name>
</gene>